<dbReference type="EMBL" id="AGNL01042467">
    <property type="protein sequence ID" value="EJK50985.1"/>
    <property type="molecule type" value="Genomic_DNA"/>
</dbReference>
<dbReference type="PROSITE" id="PS50853">
    <property type="entry name" value="FN3"/>
    <property type="match status" value="4"/>
</dbReference>
<organism evidence="4 5">
    <name type="scientific">Thalassiosira oceanica</name>
    <name type="common">Marine diatom</name>
    <dbReference type="NCBI Taxonomy" id="159749"/>
    <lineage>
        <taxon>Eukaryota</taxon>
        <taxon>Sar</taxon>
        <taxon>Stramenopiles</taxon>
        <taxon>Ochrophyta</taxon>
        <taxon>Bacillariophyta</taxon>
        <taxon>Coscinodiscophyceae</taxon>
        <taxon>Thalassiosirophycidae</taxon>
        <taxon>Thalassiosirales</taxon>
        <taxon>Thalassiosiraceae</taxon>
        <taxon>Thalassiosira</taxon>
    </lineage>
</organism>
<evidence type="ECO:0000313" key="5">
    <source>
        <dbReference type="Proteomes" id="UP000266841"/>
    </source>
</evidence>
<keyword evidence="5" id="KW-1185">Reference proteome</keyword>
<reference evidence="4 5" key="1">
    <citation type="journal article" date="2012" name="Genome Biol.">
        <title>Genome and low-iron response of an oceanic diatom adapted to chronic iron limitation.</title>
        <authorList>
            <person name="Lommer M."/>
            <person name="Specht M."/>
            <person name="Roy A.S."/>
            <person name="Kraemer L."/>
            <person name="Andreson R."/>
            <person name="Gutowska M.A."/>
            <person name="Wolf J."/>
            <person name="Bergner S.V."/>
            <person name="Schilhabel M.B."/>
            <person name="Klostermeier U.C."/>
            <person name="Beiko R.G."/>
            <person name="Rosenstiel P."/>
            <person name="Hippler M."/>
            <person name="Laroche J."/>
        </authorList>
    </citation>
    <scope>NUCLEOTIDE SEQUENCE [LARGE SCALE GENOMIC DNA]</scope>
    <source>
        <strain evidence="4 5">CCMP1005</strain>
    </source>
</reference>
<sequence length="4971" mass="524068">MIQLLLLLLTLVVARAATLVDSPFQYGDLQLRYLPPLNDGGEEIHGYLVEWDQTPQNVAPTFDNGDFSGAFEVTRVREEQDIVVSCRSACAGSFSLSWGGRVTESLGVDASAEDVEAAVASLLENFSIHDDGTSPVRVTRKTNGFGHKWRVTFSGVDGNVGLIRADGDLLLGTGASVRVEEVVAGSGDLYPGAYMHEVQTVSVRKRAGFGCESLSGDFSLSFEGATTASIDVSASAADAKAALEELDTIGNVAVSTDHHVSSGAGDCAASRFIITFTHLVHENRDGAGDIGLLRPASASFGYPTKVEVFENVRGTSPKAFNIRGLQQGLEVHCRVSAINSIGYSLSSEVMSAFSKVQPPPPTGLVAVNPETVASSGSHGTTLHVFFDPADNGAIDPVVDYNLEWYSSAPKLEVQKVTTSSKDGIVEVQSITTRADSPILGFFTLTFDGETTERLAHDAEADGHRSVESALERLANIGDVEVSRDYSWRSIPELEFDLTTGSNMLSEVGGNGSLGDIIAAGDRVRIGEETHLVVSVGVSTVTLADAYTGPSGSSVTIFAWAFGFEWSVTFLSHVGEQPLLIASPADNWAGTNPVIETSRVQEGLGPISGTFRLGFGGERARPLPHDADASLVKQALESLSTVGEVDVSRFVNNNGFNYFVTFLTELGDLELMTVDDSHLLGPDAQARVAAITDGAMPEDYGSATIMATASTATVEQEVVGLVTGVPYEFRIRGRNSKGLGYAGVTSSYTAPIKEPSPPSSVSMFALSDARIRVSWTKSLDDGGAPIEKYGVQWDTDPSFPSAWKQEFFHERTVTLLDDTEYCHTISIEPSSSSVPRFGRVLAYNGHEWSSLEDAAVVTATGATGKPGPVRLFSAKPTSENGFVLAWSPPEHDDSESCGYAGDGGSSISHYHIEYDLVDDFSSPAVSVEVPGDQVGVRIGGRDVMTGSESTELVRGGSYFVRITPFNALGPGATSTLSSAVGPLVDSEPSAPALSQAVATSATSILVAWDSPLFDGGSKIQGYVVEYDTDPEFQSSPRNVSVPIVTDVKTLHVSASDVQLNVQKIQATVTVTNEVQSIKTQVAGVDEVQEFSLTGDDVVAEVQRIETTAVDTNEEQSLSLVSDDIDEIQLIRVAGGNQEEIQTVQVSVPRVHEVQKLSVAISNINTAGDGVHSSACHGLSVGDSCPDIEDALEGSFTLSFDFDDCGSGRTNFCQAALSQHEPSLGTVACSPGLVSNPFAGGSHCVSTPVVAYSHTSAEGDVGTLQHALNNLVDNHGVSFMTVPDMPGKTEAVTVTRQGQIKTKGGCVLDSNGADAATCSGEYEISYEISFDAYHVSGDVPPVTIVTSDLRVDTTSSAYTNILCPSAYFTSLGCEQPVGAGSFYTGEAGSTAIEAIKGAQPSGMVTLSYECESTVTRLPPGASMTVSGGGLAATFLDSPGYVAGMAVGQWLRFNSGNGIDHYRKIAGTDVGAETVTFESGTAEGEVYGDVEYGDYYSDWNESNGDSGVSSHCQAARVHPTLPIDVGEDDEGDSVTDWRGKIGALAAIDSSGIAVTRNLVPDLLSDVGLIWDVTFHKQPGNVHGMVCTVVSGTSECAVDTIQDSSVVSGHFSLETTWPHEFVSETQGLYSTNPIRWNSDAAALKARLESVDDADGNKVFGYVDVARTPYVPSAEARWSGGYTYSVTFLTRGGNIPALGLDSNLGGLDPIIEVSDEDSGTDDLYQGMANSATFVSEDPGLARDGNQISGSFSLSWAGTSYHAPTASTGGVFQVQTGGSSSNRFTALSADDFKTLFEVHVLGGAADQVDVVRSEQHTQWMGYTYTLLFRHEDVGGDVRPLVFDAAASTLGGSNSYARITEEIRGTDLHGTFQLRYEGETTRPINHDATALDIQDALNELNSIAPSAVVVSGGEHSVRTGPSDGAGGMSTQVGGRVWYVTFASNQWRDPAISHESSFVPGNWVGPPASREDTWSSGFSKAWGKNVGDVPLMSCVQSGLFTTNGALPENACRVSELIPGTDPLGGSFKLCLDSYSSPNNVMSVESDSCTDFIDYNALASSDESGGDGSSVEEKLESLDNVGDVIVTRSQVSTRSGGYTWTVQFVRDADAPCQQTDDVLNLCNSPGDVPKLCSGSTSCDVDSLLGTSSVTDKLTVLDKSDQQSGLTHPGGIERQAIYVKDSQYLGWNDGSTVDITAAYSEYTLLVDGVATGCIRHDASATDMEASIQAALDTSGNGGLVRVQRARAEDLAPNGFVYFVDFHGAGDLATTTALHADGACSNDFDTGQAVEVIPLLDGDHHPSTCASCADGVVQRGNLTLLESAGEGLDGQLPWNADPLMIKSHLEQTGARRVDVSRTVLDKFGAVEWLVTFTRNPGTIPPGAGNIDLLSVAQDPDTLGRAAELSVNEIYAGSAELSGRFTLDLQAPEGPRAVNFDEPPERLARKLEEMSTVGQLYVTREEYGSGWDSSFVSPGSAGGLEWTLYYLDNPGSSDGATFPPGSGLMPPPLIDHSTLIGSDATVSTSAISQGSAPLGGYLSLTVNGEAMEAIAYNLDAVGLESSLNDLQSIGEVSVKSGPDLTHLISGITVDVDRDSAVGILSGGDLRHHLAPGDLLRIGGTPDAPDGAELVGTGSLVPQTPFLDDLSLASRSHLNVGEVVRAGMESYKIVRNGVKVIQLTVHRAEGVADGAFYQLQVSSGGDLDTSACLNFDASASQVDSALNGLSVVSANGGASVTKSADSSGLAGSAHVYKVYLTGHDLDILAEPCATGVAPGIDPSNSHMHVRTLVPGDQVAHHQIKLSSDSGFTGDTPAFQLTITDADGSSWDSPCFPWDAKQLDLASLVPPSSFGSAVLAVDSVAVQEDGSVVIGCATFSEGIVFPGGTVDVGMSCHGAVVSLGADGKSFVVAPSDSCGAQAGDDVFLAGDSTILESITENGWSVSGKTSLTTYSNEPVAAESSKALYRIGVQFQGVTRHTACIDYGASAGQVQAEIGSLFDFNQDSAIDFSDEDHITVTRRGDGTASSGFGYTYEFESNGSQTTIGPSAVLGSSAPEFSVSFGAEGGCSDYGTEASLITSTASTTDESNIVTLAESSGLLAGDRVRASSSFDLSKIYTVDHTSQDGLTVYLAENFDGSTGTAALHRMGSGLIHFDTEILRHGVDETVHDLFFVGSHWSPSVQVSTNVFGDGTCSANASHVINGMNRGIQAIEVGVPSSSYILDRTVSGGPRGINNLFVVPPTFSIRSDSSEVQELIIFDDDSSTIWGSGVPTFKLTNDGESTGCLDYNAGEQEMEDALNSLASMCSSGTPCVTVTRRDDATLAPNGSVYTIYMARKDIDLLGVDTSHSDCTAFHSANGEQAIPRIIRTHRNNRHLAYSPEYSSTQVPLDGVWLGESMTGLPIYRVSGTHWQIHFTSSLGEQNVSVDGSDLSDIATASVENSNMLGLHSNQVALKNLATGVPVYSRVYARSNLGFSAPTRESISATPSDVPEHMPGLRAGHSIHRNEVQSITIAATHQAEVQTIRTSAMAIPEVQEIVLKGSDDSGLDDFFFSLREPEIQIVKWSAGSPVTAGSFFLKLQLVDVSSSELAGSVIYREMRTPCIPFGASALDVQNAMETSAVLNGLGPNAVRVSRSGNRSFSSDYGFVYRITFVGTGLRGNVAELTSDLHLSGLDSSGGNTCDAFVTASNDASLEIWTENESLTLGTDTPRAEVVLDTNLILVGGGFRLGVDHFGQQLTTDCLPWDSSAEVLKNGLESLDNVDSVRVDRSGAGILDSEDSSISLGVSLVRLDNNTFSSDEDISAVLFVGDFVRFSGQSDPARFYQVTALDSATQTLTTDTPYSGDPEDLAVSRHFAQRYVIFFDGNAMHTDGDTGMGFRPSLGFSVDTSGCDPFEAFHNNVLQDASTIPGAVSSIRAIPVHDGGQTLPGASDVSSSKAISSSLTRALPMSISASQVTQSLLTTDNELTFSITFGDLDGNVPLLVCNSPSASHIACSTGTVLDGNELEGYFYLSGASDPIRHDASEEELASAIGGIAGIGDVQVSRSGPDGQSGYNWNVTFSNSGDVDLLTESSSLTGKGASVQVDELTKGNEIGGTFTLSFGDETTTNLPFDVDASSLVSSLELLPGIGRVGVTQEGDVDEELGRSFLVTFLDADSGDVPLILADYAALTGLGVIVVVSEVVKGATATNDALHLSFDLPRYCSTSEVGWSYCGDSIDEVELELDSSSDFNSGVVISEQYPIDYSTQIIRTYLAEIPEHRHQSPSGFFTLQYGGTSSGPINAQASADDMRIALEVIPEIETVRVKRGLSYVTIPNVCVDVASGSSLVSCSSACLPCDFSSGGVRAGQLIRLKGEWFRVHTAYDGLQESFDLATLTDSSIKKSYVGDNSLNGEEVQAWAGGYEWVVNLLRTRSNEVPAPLSSPPHQMLPRTMSIDITASNCDRCLYVSGLSPGVQYHIRGQANNANGWSGYGSGLVSGSPRAIPSAPTHVVVSAVSGECLEVSFGAPLYGEPISSYIVQWDFDRNFVNAEDPSASCSSSRHGSCQLPHSPPSKHLVCGLQASEQYHVRLAARNEIEVQNIYPSVSPRDNTVWSSMVTATPEDQVPDPPTSLDAVALGHDSLQLLFEWPVRDGGREISEFVVAYDTVDDFSSAAEVEIPASTPLPLPNSGGKYVLDLKPSSPPLVSGSTYHIRISAQNAVGAGVSSFPASVVPSGPPQPPYAASLATLSGSQNEPVTTATVSWVPPLFDGGHPIDGYLVEWWSKDVISEIQIIRLTYTIPLVDSTFTLSFSPSPAVKKETSNLPWNASADLVRRAIINLGWDEDDDLLIVSDIEVSRTALANGFQWTVTFGQNDVRHTNDGDQVTIGASVTVNGDNGSPAISVTTSQHGRRPGVQEKQLIHVTGTGTLSGHYRLKFLSSSWTTYIPVHSDATYIKNALEQLSTVGEVDIVGGEGGVFEVTFLSERGNVDALVVDASHVASTNSDANIIIFDGD</sequence>
<feature type="chain" id="PRO_5003836892" description="Fibronectin type-III domain-containing protein" evidence="2">
    <location>
        <begin position="17"/>
        <end position="4971"/>
    </location>
</feature>
<keyword evidence="1" id="KW-0677">Repeat</keyword>
<evidence type="ECO:0000256" key="2">
    <source>
        <dbReference type="SAM" id="SignalP"/>
    </source>
</evidence>
<evidence type="ECO:0000256" key="1">
    <source>
        <dbReference type="ARBA" id="ARBA00022737"/>
    </source>
</evidence>
<feature type="non-terminal residue" evidence="4">
    <location>
        <position position="4971"/>
    </location>
</feature>
<comment type="caution">
    <text evidence="4">The sequence shown here is derived from an EMBL/GenBank/DDBJ whole genome shotgun (WGS) entry which is preliminary data.</text>
</comment>
<evidence type="ECO:0000313" key="4">
    <source>
        <dbReference type="EMBL" id="EJK50985.1"/>
    </source>
</evidence>
<feature type="signal peptide" evidence="2">
    <location>
        <begin position="1"/>
        <end position="16"/>
    </location>
</feature>
<name>K0RCQ5_THAOC</name>
<dbReference type="InterPro" id="IPR013783">
    <property type="entry name" value="Ig-like_fold"/>
</dbReference>
<feature type="domain" description="Fibronectin type-III" evidence="3">
    <location>
        <begin position="4586"/>
        <end position="4695"/>
    </location>
</feature>
<dbReference type="Proteomes" id="UP000266841">
    <property type="component" value="Unassembled WGS sequence"/>
</dbReference>
<feature type="domain" description="Fibronectin type-III" evidence="3">
    <location>
        <begin position="864"/>
        <end position="988"/>
    </location>
</feature>
<dbReference type="SMART" id="SM00060">
    <property type="entry name" value="FN3"/>
    <property type="match status" value="7"/>
</dbReference>
<dbReference type="eggNOG" id="KOG0613">
    <property type="taxonomic scope" value="Eukaryota"/>
</dbReference>
<gene>
    <name evidence="4" type="ORF">THAOC_29894</name>
</gene>
<dbReference type="InterPro" id="IPR036116">
    <property type="entry name" value="FN3_sf"/>
</dbReference>
<feature type="domain" description="Fibronectin type-III" evidence="3">
    <location>
        <begin position="4465"/>
        <end position="4581"/>
    </location>
</feature>
<dbReference type="SUPFAM" id="SSF49265">
    <property type="entry name" value="Fibronectin type III"/>
    <property type="match status" value="5"/>
</dbReference>
<keyword evidence="2" id="KW-0732">Signal</keyword>
<dbReference type="OMA" id="WTITFID"/>
<dbReference type="OrthoDB" id="66330at2759"/>
<dbReference type="CDD" id="cd00063">
    <property type="entry name" value="FN3"/>
    <property type="match status" value="6"/>
</dbReference>
<proteinExistence type="predicted"/>
<dbReference type="PANTHER" id="PTHR13817:SF166">
    <property type="entry name" value="NEURONAL IGCAM-RELATED"/>
    <property type="match status" value="1"/>
</dbReference>
<dbReference type="InterPro" id="IPR003961">
    <property type="entry name" value="FN3_dom"/>
</dbReference>
<evidence type="ECO:0000259" key="3">
    <source>
        <dbReference type="PROSITE" id="PS50853"/>
    </source>
</evidence>
<dbReference type="InterPro" id="IPR050964">
    <property type="entry name" value="Striated_Muscle_Regulatory"/>
</dbReference>
<protein>
    <recommendedName>
        <fullName evidence="3">Fibronectin type-III domain-containing protein</fullName>
    </recommendedName>
</protein>
<dbReference type="PANTHER" id="PTHR13817">
    <property type="entry name" value="TITIN"/>
    <property type="match status" value="1"/>
</dbReference>
<accession>K0RCQ5</accession>
<feature type="domain" description="Fibronectin type-III" evidence="3">
    <location>
        <begin position="989"/>
        <end position="1089"/>
    </location>
</feature>
<dbReference type="Gene3D" id="2.60.40.10">
    <property type="entry name" value="Immunoglobulins"/>
    <property type="match status" value="6"/>
</dbReference>